<dbReference type="PANTHER" id="PTHR47510:SF3">
    <property type="entry name" value="ENDO_EXONUCLEASE_PHOSPHATASE DOMAIN-CONTAINING PROTEIN"/>
    <property type="match status" value="1"/>
</dbReference>
<keyword evidence="3" id="KW-1185">Reference proteome</keyword>
<evidence type="ECO:0000313" key="3">
    <source>
        <dbReference type="Proteomes" id="UP001148018"/>
    </source>
</evidence>
<feature type="domain" description="Reverse transcriptase" evidence="1">
    <location>
        <begin position="139"/>
        <end position="233"/>
    </location>
</feature>
<dbReference type="PANTHER" id="PTHR47510">
    <property type="entry name" value="REVERSE TRANSCRIPTASE DOMAIN-CONTAINING PROTEIN"/>
    <property type="match status" value="1"/>
</dbReference>
<gene>
    <name evidence="2" type="ORF">NHX12_028465</name>
</gene>
<evidence type="ECO:0000313" key="2">
    <source>
        <dbReference type="EMBL" id="KAJ3603724.1"/>
    </source>
</evidence>
<sequence length="366" mass="40689">MIWNNIKKLTGKDRKNTGKKLEQVATAFNTYFVESVKTLANASPPTDVLHTTPVDETQPVFSMKEVSEPQVLRILGAVKSSLAKDVFGLDSSFLKHHRESLVSPITKMVNTSIRDAMFPQAWKSAIITPMFKAGDATEVSILPVVSKITEKCIAEQLITHLNNTPFSLHPMQFGFRAKHSTETPNCFFLESTKTKMDKCGVVGAVFLDLRKAFDTISHDLLTTKHSRFNFNSPDTDVCRRHSGFYVHANNKTQAAHKLKAIMARTVKWLSENCLHLNAKKTVRMFSEKRSSVTPDPDVFAAKERLEVVKDFKYLGITLDSNLTFKKQTPTPCAVVPCPPAVTGGKVSLLLAGQRDSESHSCRPVAP</sequence>
<comment type="caution">
    <text evidence="2">The sequence shown here is derived from an EMBL/GenBank/DDBJ whole genome shotgun (WGS) entry which is preliminary data.</text>
</comment>
<evidence type="ECO:0000259" key="1">
    <source>
        <dbReference type="Pfam" id="PF00078"/>
    </source>
</evidence>
<proteinExistence type="predicted"/>
<dbReference type="Proteomes" id="UP001148018">
    <property type="component" value="Unassembled WGS sequence"/>
</dbReference>
<protein>
    <recommendedName>
        <fullName evidence="1">Reverse transcriptase domain-containing protein</fullName>
    </recommendedName>
</protein>
<name>A0A9Q0EA94_9TELE</name>
<organism evidence="2 3">
    <name type="scientific">Muraenolepis orangiensis</name>
    <name type="common">Patagonian moray cod</name>
    <dbReference type="NCBI Taxonomy" id="630683"/>
    <lineage>
        <taxon>Eukaryota</taxon>
        <taxon>Metazoa</taxon>
        <taxon>Chordata</taxon>
        <taxon>Craniata</taxon>
        <taxon>Vertebrata</taxon>
        <taxon>Euteleostomi</taxon>
        <taxon>Actinopterygii</taxon>
        <taxon>Neopterygii</taxon>
        <taxon>Teleostei</taxon>
        <taxon>Neoteleostei</taxon>
        <taxon>Acanthomorphata</taxon>
        <taxon>Zeiogadaria</taxon>
        <taxon>Gadariae</taxon>
        <taxon>Gadiformes</taxon>
        <taxon>Muraenolepidoidei</taxon>
        <taxon>Muraenolepididae</taxon>
        <taxon>Muraenolepis</taxon>
    </lineage>
</organism>
<dbReference type="OrthoDB" id="419189at2759"/>
<dbReference type="EMBL" id="JANIIK010000044">
    <property type="protein sequence ID" value="KAJ3603724.1"/>
    <property type="molecule type" value="Genomic_DNA"/>
</dbReference>
<dbReference type="InterPro" id="IPR000477">
    <property type="entry name" value="RT_dom"/>
</dbReference>
<reference evidence="2" key="1">
    <citation type="submission" date="2022-07" db="EMBL/GenBank/DDBJ databases">
        <title>Chromosome-level genome of Muraenolepis orangiensis.</title>
        <authorList>
            <person name="Kim J."/>
        </authorList>
    </citation>
    <scope>NUCLEOTIDE SEQUENCE</scope>
    <source>
        <strain evidence="2">KU_S4_2022</strain>
        <tissue evidence="2">Muscle</tissue>
    </source>
</reference>
<accession>A0A9Q0EA94</accession>
<dbReference type="Pfam" id="PF00078">
    <property type="entry name" value="RVT_1"/>
    <property type="match status" value="1"/>
</dbReference>
<dbReference type="AlphaFoldDB" id="A0A9Q0EA94"/>